<dbReference type="AlphaFoldDB" id="A0A2K8UC58"/>
<sequence>MPPHETAMYSTNVRDLKKDPRRALRQAQDAPVLIMEENEPNALILHLDSATMDAQRSLRPALAAALFKDGALSTGAAAELSGLGHAAFLHHLDCLGIAVVDADETSDADASDLESWTLSSSRS</sequence>
<evidence type="ECO:0008006" key="3">
    <source>
        <dbReference type="Google" id="ProtNLM"/>
    </source>
</evidence>
<keyword evidence="2" id="KW-1185">Reference proteome</keyword>
<proteinExistence type="predicted"/>
<evidence type="ECO:0000313" key="1">
    <source>
        <dbReference type="EMBL" id="AUB83163.1"/>
    </source>
</evidence>
<dbReference type="Proteomes" id="UP000232638">
    <property type="component" value="Chromosome"/>
</dbReference>
<dbReference type="InterPro" id="IPR005368">
    <property type="entry name" value="UPF0175"/>
</dbReference>
<name>A0A2K8UC58_9GAMM</name>
<dbReference type="Pfam" id="PF03683">
    <property type="entry name" value="UPF0175"/>
    <property type="match status" value="1"/>
</dbReference>
<dbReference type="EMBL" id="CP020370">
    <property type="protein sequence ID" value="AUB83163.1"/>
    <property type="molecule type" value="Genomic_DNA"/>
</dbReference>
<gene>
    <name evidence="1" type="ORF">THSYN_20940</name>
</gene>
<dbReference type="KEGG" id="tsy:THSYN_20940"/>
<reference evidence="1 2" key="1">
    <citation type="submission" date="2017-03" db="EMBL/GenBank/DDBJ databases">
        <title>Complete genome sequence of Candidatus 'Thiodictyon syntrophicum' sp. nov. strain Cad16T, a photolithoautotroph purple sulfur bacterium isolated from an alpine meromictic lake.</title>
        <authorList>
            <person name="Luedin S.M."/>
            <person name="Pothier J.F."/>
            <person name="Danza F."/>
            <person name="Storelli N."/>
            <person name="Wittwer M."/>
            <person name="Tonolla M."/>
        </authorList>
    </citation>
    <scope>NUCLEOTIDE SEQUENCE [LARGE SCALE GENOMIC DNA]</scope>
    <source>
        <strain evidence="1 2">Cad16T</strain>
    </source>
</reference>
<evidence type="ECO:0000313" key="2">
    <source>
        <dbReference type="Proteomes" id="UP000232638"/>
    </source>
</evidence>
<protein>
    <recommendedName>
        <fullName evidence="3">Prevent-host-death protein</fullName>
    </recommendedName>
</protein>
<accession>A0A2K8UC58</accession>
<organism evidence="1 2">
    <name type="scientific">Candidatus Thiodictyon syntrophicum</name>
    <dbReference type="NCBI Taxonomy" id="1166950"/>
    <lineage>
        <taxon>Bacteria</taxon>
        <taxon>Pseudomonadati</taxon>
        <taxon>Pseudomonadota</taxon>
        <taxon>Gammaproteobacteria</taxon>
        <taxon>Chromatiales</taxon>
        <taxon>Chromatiaceae</taxon>
        <taxon>Thiodictyon</taxon>
    </lineage>
</organism>